<dbReference type="EMBL" id="CAMPGE010026137">
    <property type="protein sequence ID" value="CAI2383831.1"/>
    <property type="molecule type" value="Genomic_DNA"/>
</dbReference>
<sequence length="489" mass="55924">MATEIADSIIQKLYDLAVDVVVPKLVKGDQILRRRIPVIFCTTILCPLVLVLAATGYIHLYEKYFETKVEIEHSCEVSKSIQAKIMFIIWTLGSISWAFCHKIGFICPIIQRQTEKILSADFETFIFQRNSEDSQNQFNSDKSDQVQDSNCQPVIRKKFRLSKLPEHYVSSKMYKEDKQASHYLSCVSSKVEPTEENFEEEHLQNKVNYPCMLDGLLKLIQMEDPYPELKIKVYHVGNDQRFMTVKTSKNTRGLKDTCRGSNKFCFTIPHADISFGEVIQALSEENIYTIRHLEEVDNSDYVFNFNEGFQKAIGNCDQSPNTTKMCTFGAHIKGTMPSSTFDKTREYQMSILDTLKKISHNLGILISSYVIDQFGDQIYNFKIYYDQFGLLVLEFNIKELSIEKSLEERKLDDSISLELILSDCESIAEEGSCPEIAQTYNTIITHRTLFPSKPAIKQSKTVKLSSLKTPTTHPSSPLKSHTGHLLLPS</sequence>
<feature type="region of interest" description="Disordered" evidence="1">
    <location>
        <begin position="461"/>
        <end position="489"/>
    </location>
</feature>
<protein>
    <submittedName>
        <fullName evidence="3">Uncharacterized protein</fullName>
    </submittedName>
</protein>
<dbReference type="Proteomes" id="UP001295684">
    <property type="component" value="Unassembled WGS sequence"/>
</dbReference>
<feature type="transmembrane region" description="Helical" evidence="2">
    <location>
        <begin position="36"/>
        <end position="60"/>
    </location>
</feature>
<evidence type="ECO:0000313" key="3">
    <source>
        <dbReference type="EMBL" id="CAI2383831.1"/>
    </source>
</evidence>
<evidence type="ECO:0000256" key="2">
    <source>
        <dbReference type="SAM" id="Phobius"/>
    </source>
</evidence>
<evidence type="ECO:0000313" key="4">
    <source>
        <dbReference type="Proteomes" id="UP001295684"/>
    </source>
</evidence>
<proteinExistence type="predicted"/>
<keyword evidence="2" id="KW-0472">Membrane</keyword>
<accession>A0AAD1Y217</accession>
<gene>
    <name evidence="3" type="ORF">ECRASSUSDP1_LOCUS25343</name>
</gene>
<reference evidence="3" key="1">
    <citation type="submission" date="2023-07" db="EMBL/GenBank/DDBJ databases">
        <authorList>
            <consortium name="AG Swart"/>
            <person name="Singh M."/>
            <person name="Singh A."/>
            <person name="Seah K."/>
            <person name="Emmerich C."/>
        </authorList>
    </citation>
    <scope>NUCLEOTIDE SEQUENCE</scope>
    <source>
        <strain evidence="3">DP1</strain>
    </source>
</reference>
<evidence type="ECO:0000256" key="1">
    <source>
        <dbReference type="SAM" id="MobiDB-lite"/>
    </source>
</evidence>
<keyword evidence="4" id="KW-1185">Reference proteome</keyword>
<keyword evidence="2" id="KW-0812">Transmembrane</keyword>
<comment type="caution">
    <text evidence="3">The sequence shown here is derived from an EMBL/GenBank/DDBJ whole genome shotgun (WGS) entry which is preliminary data.</text>
</comment>
<dbReference type="AlphaFoldDB" id="A0AAD1Y217"/>
<keyword evidence="2" id="KW-1133">Transmembrane helix</keyword>
<name>A0AAD1Y217_EUPCR</name>
<organism evidence="3 4">
    <name type="scientific">Euplotes crassus</name>
    <dbReference type="NCBI Taxonomy" id="5936"/>
    <lineage>
        <taxon>Eukaryota</taxon>
        <taxon>Sar</taxon>
        <taxon>Alveolata</taxon>
        <taxon>Ciliophora</taxon>
        <taxon>Intramacronucleata</taxon>
        <taxon>Spirotrichea</taxon>
        <taxon>Hypotrichia</taxon>
        <taxon>Euplotida</taxon>
        <taxon>Euplotidae</taxon>
        <taxon>Moneuplotes</taxon>
    </lineage>
</organism>
<feature type="compositionally biased region" description="Polar residues" evidence="1">
    <location>
        <begin position="461"/>
        <end position="479"/>
    </location>
</feature>